<accession>A0AAD8PGN6</accession>
<dbReference type="EMBL" id="JAVEPI010000001">
    <property type="protein sequence ID" value="KAK1445014.1"/>
    <property type="molecule type" value="Genomic_DNA"/>
</dbReference>
<keyword evidence="2" id="KW-1185">Reference proteome</keyword>
<dbReference type="Proteomes" id="UP001230268">
    <property type="component" value="Unassembled WGS sequence"/>
</dbReference>
<comment type="caution">
    <text evidence="1">The sequence shown here is derived from an EMBL/GenBank/DDBJ whole genome shotgun (WGS) entry which is preliminary data.</text>
</comment>
<protein>
    <submittedName>
        <fullName evidence="1">Uncharacterized protein</fullName>
    </submittedName>
</protein>
<gene>
    <name evidence="1" type="ORF">BgAZ_109200</name>
</gene>
<organism evidence="1 2">
    <name type="scientific">Babesia gibsoni</name>
    <dbReference type="NCBI Taxonomy" id="33632"/>
    <lineage>
        <taxon>Eukaryota</taxon>
        <taxon>Sar</taxon>
        <taxon>Alveolata</taxon>
        <taxon>Apicomplexa</taxon>
        <taxon>Aconoidasida</taxon>
        <taxon>Piroplasmida</taxon>
        <taxon>Babesiidae</taxon>
        <taxon>Babesia</taxon>
    </lineage>
</organism>
<evidence type="ECO:0000313" key="2">
    <source>
        <dbReference type="Proteomes" id="UP001230268"/>
    </source>
</evidence>
<proteinExistence type="predicted"/>
<evidence type="ECO:0000313" key="1">
    <source>
        <dbReference type="EMBL" id="KAK1445014.1"/>
    </source>
</evidence>
<dbReference type="AlphaFoldDB" id="A0AAD8PGN6"/>
<sequence length="505" mass="56354">MVPFSYLKRVTDVNVLRRLLCLEEQAAPQTIKVVAANALKGITASSYRNVNKEGCSSLQLASLIQKKIRQSDAKEWSPSAIISVVHYLSEARAPLAEDIRSLLLEKTLNASGLNLLDLSQLLSAGKRLNITLPLEYFKEYVSDNIHGLLVTGSCKNAYSLLNAFSSHGIALDPKTLLYIEKHFHRDYSTVESFIDMSNFCNSLSLQVNLAYRSGHCSRDKAYNELLNALKLLIDRCITEVESGNVDLEAAVDVLDSLVLWSISKGDDVEGAVMCSRVYKLLDVVHDMLKVDNGMSTYGYGDNMSNRSSSCSHIQPRVLRIVLRNMVVTGVEHPELLKRMMQIYCTDASKWSHGGIADILRSVAYFGYRGTEVGHLVEYLSSHCCNGYFKHVNANTTFIDACLVAANSDSEPHFIKCKQLLCKFLENMDSISTSNIALGLLILRICCPNYEMLSLLQLEKVVFRLNGSKVALQVHTEAYATSSQTLRVSTGVYRDHFTNYCKIRLN</sequence>
<name>A0AAD8PGN6_BABGI</name>
<reference evidence="1" key="1">
    <citation type="submission" date="2023-08" db="EMBL/GenBank/DDBJ databases">
        <title>Draft sequence of the Babesia gibsoni genome.</title>
        <authorList>
            <person name="Yamagishi J.Y."/>
            <person name="Xuan X.X."/>
        </authorList>
    </citation>
    <scope>NUCLEOTIDE SEQUENCE</scope>
    <source>
        <strain evidence="1">Azabu</strain>
    </source>
</reference>